<feature type="compositionally biased region" description="Polar residues" evidence="1">
    <location>
        <begin position="11"/>
        <end position="36"/>
    </location>
</feature>
<dbReference type="SUPFAM" id="SSF50729">
    <property type="entry name" value="PH domain-like"/>
    <property type="match status" value="1"/>
</dbReference>
<reference evidence="3" key="1">
    <citation type="journal article" date="2019" name="bioRxiv">
        <title>Long live the king: chromosome-level assembly of the lion (Panthera leo) using linked-read, Hi-C, and long read data.</title>
        <authorList>
            <person name="Armstrong E.E."/>
            <person name="Taylor R.W."/>
            <person name="Miller D.E."/>
            <person name="Kaelin C."/>
            <person name="Barsh G."/>
            <person name="Hadly E.A."/>
            <person name="Petrov D."/>
        </authorList>
    </citation>
    <scope>NUCLEOTIDE SEQUENCE [LARGE SCALE GENOMIC DNA]</scope>
</reference>
<dbReference type="CDD" id="cd13214">
    <property type="entry name" value="PH-GRAM_WBP2"/>
    <property type="match status" value="1"/>
</dbReference>
<dbReference type="PANTHER" id="PTHR31606:SF2">
    <property type="entry name" value="POSTACROSOMAL SHEATH WW DOMAIN-BINDING PROTEIN"/>
    <property type="match status" value="1"/>
</dbReference>
<name>A0A8C8XPX2_PANLE</name>
<dbReference type="PANTHER" id="PTHR31606">
    <property type="entry name" value="WW DOMAIN BINDING PROTEIN 2, ISOFORM E"/>
    <property type="match status" value="1"/>
</dbReference>
<feature type="compositionally biased region" description="Basic and acidic residues" evidence="1">
    <location>
        <begin position="1"/>
        <end position="10"/>
    </location>
</feature>
<reference evidence="3" key="2">
    <citation type="submission" date="2025-08" db="UniProtKB">
        <authorList>
            <consortium name="Ensembl"/>
        </authorList>
    </citation>
    <scope>IDENTIFICATION</scope>
</reference>
<evidence type="ECO:0000256" key="1">
    <source>
        <dbReference type="SAM" id="MobiDB-lite"/>
    </source>
</evidence>
<feature type="domain" description="GRAM" evidence="2">
    <location>
        <begin position="40"/>
        <end position="109"/>
    </location>
</feature>
<organism evidence="3 4">
    <name type="scientific">Panthera leo</name>
    <name type="common">Lion</name>
    <dbReference type="NCBI Taxonomy" id="9689"/>
    <lineage>
        <taxon>Eukaryota</taxon>
        <taxon>Metazoa</taxon>
        <taxon>Chordata</taxon>
        <taxon>Craniata</taxon>
        <taxon>Vertebrata</taxon>
        <taxon>Euteleostomi</taxon>
        <taxon>Mammalia</taxon>
        <taxon>Eutheria</taxon>
        <taxon>Laurasiatheria</taxon>
        <taxon>Carnivora</taxon>
        <taxon>Feliformia</taxon>
        <taxon>Felidae</taxon>
        <taxon>Pantherinae</taxon>
        <taxon>Panthera</taxon>
    </lineage>
</organism>
<dbReference type="GeneTree" id="ENSGT00530000063718"/>
<feature type="region of interest" description="Disordered" evidence="1">
    <location>
        <begin position="190"/>
        <end position="255"/>
    </location>
</feature>
<accession>A0A8C8XPX2</accession>
<evidence type="ECO:0000313" key="3">
    <source>
        <dbReference type="Ensembl" id="ENSPLOP00000020066.1"/>
    </source>
</evidence>
<evidence type="ECO:0000259" key="2">
    <source>
        <dbReference type="Pfam" id="PF02893"/>
    </source>
</evidence>
<keyword evidence="4" id="KW-1185">Reference proteome</keyword>
<dbReference type="Ensembl" id="ENSPLOT00000022184.1">
    <property type="protein sequence ID" value="ENSPLOP00000020066.1"/>
    <property type="gene ID" value="ENSPLOG00000014680.1"/>
</dbReference>
<proteinExistence type="predicted"/>
<dbReference type="InterPro" id="IPR004182">
    <property type="entry name" value="GRAM"/>
</dbReference>
<dbReference type="GO" id="GO:0003713">
    <property type="term" value="F:transcription coactivator activity"/>
    <property type="evidence" value="ECO:0007669"/>
    <property type="project" value="InterPro"/>
</dbReference>
<dbReference type="GO" id="GO:0031490">
    <property type="term" value="F:chromatin DNA binding"/>
    <property type="evidence" value="ECO:0007669"/>
    <property type="project" value="TreeGrafter"/>
</dbReference>
<dbReference type="Pfam" id="PF02893">
    <property type="entry name" value="GRAM"/>
    <property type="match status" value="1"/>
</dbReference>
<dbReference type="AlphaFoldDB" id="A0A8C8XPX2"/>
<dbReference type="Proteomes" id="UP000694399">
    <property type="component" value="Chromosome C1"/>
</dbReference>
<dbReference type="InterPro" id="IPR044852">
    <property type="entry name" value="WBP2-like"/>
</dbReference>
<feature type="region of interest" description="Disordered" evidence="1">
    <location>
        <begin position="1"/>
        <end position="36"/>
    </location>
</feature>
<protein>
    <recommendedName>
        <fullName evidence="2">GRAM domain-containing protein</fullName>
    </recommendedName>
</protein>
<feature type="compositionally biased region" description="Low complexity" evidence="1">
    <location>
        <begin position="239"/>
        <end position="255"/>
    </location>
</feature>
<sequence>GRGRERETQNRKQASGSELSSQDVDLSFPQQPERSSLFSGTKRGTLFLTSYRVIFVTSHLVSDPMFSFMMPFDLMSNCTVEQPVFAANYIKGTIQAAPDGELTDFFSFSAYPFVVYGSPQAGYGPPQAGYGPPHAGYGPPQAGYGPPQVEYGHLPWGYGPPPAGYGPPPVGSGAPPGAYRALPVGYGALPAGNETLPTGSENPGAGNQAPPPGYEVSPAGIRAGTGKSVAIQPPGYEASLPPASSSQSHSPSSRN</sequence>
<dbReference type="GO" id="GO:0005634">
    <property type="term" value="C:nucleus"/>
    <property type="evidence" value="ECO:0007669"/>
    <property type="project" value="TreeGrafter"/>
</dbReference>
<dbReference type="OMA" id="PLGTDYW"/>
<evidence type="ECO:0000313" key="4">
    <source>
        <dbReference type="Proteomes" id="UP000694399"/>
    </source>
</evidence>
<reference evidence="3" key="3">
    <citation type="submission" date="2025-09" db="UniProtKB">
        <authorList>
            <consortium name="Ensembl"/>
        </authorList>
    </citation>
    <scope>IDENTIFICATION</scope>
</reference>